<accession>A0A0T5X9E6</accession>
<dbReference type="InterPro" id="IPR037165">
    <property type="entry name" value="AldOxase/xan_DH_Mopterin-bd_sf"/>
</dbReference>
<evidence type="ECO:0000259" key="2">
    <source>
        <dbReference type="Pfam" id="PF20256"/>
    </source>
</evidence>
<keyword evidence="4" id="KW-1185">Reference proteome</keyword>
<keyword evidence="1" id="KW-0500">Molybdenum</keyword>
<dbReference type="SUPFAM" id="SSF56003">
    <property type="entry name" value="Molybdenum cofactor-binding domain"/>
    <property type="match status" value="1"/>
</dbReference>
<dbReference type="GO" id="GO:0016491">
    <property type="term" value="F:oxidoreductase activity"/>
    <property type="evidence" value="ECO:0007669"/>
    <property type="project" value="InterPro"/>
</dbReference>
<reference evidence="4" key="1">
    <citation type="submission" date="2012-09" db="EMBL/GenBank/DDBJ databases">
        <authorList>
            <person name="Weinstock G."/>
            <person name="Sodergren E."/>
            <person name="Clifton S."/>
            <person name="Fulton L."/>
            <person name="Fulton B."/>
            <person name="Courtney L."/>
            <person name="Fronick C."/>
            <person name="Harrison M."/>
            <person name="Strong C."/>
            <person name="Farmer C."/>
            <person name="Delehaunty K."/>
            <person name="Markovic C."/>
            <person name="Hall O."/>
            <person name="Minx P."/>
            <person name="Tomlinson C."/>
            <person name="Mitreva M."/>
            <person name="Nelson J."/>
            <person name="Hou S."/>
            <person name="Wollam A."/>
            <person name="Pepin K.H."/>
            <person name="Johnson M."/>
            <person name="Bhonagiri V."/>
            <person name="Nash W.E."/>
            <person name="Suruliraj S."/>
            <person name="Warren W."/>
            <person name="Chinwalla A."/>
            <person name="Mardis E.R."/>
            <person name="Wilson R.K."/>
        </authorList>
    </citation>
    <scope>NUCLEOTIDE SEQUENCE [LARGE SCALE GENOMIC DNA]</scope>
    <source>
        <strain evidence="4">OS1</strain>
    </source>
</reference>
<dbReference type="InterPro" id="IPR046867">
    <property type="entry name" value="AldOxase/xan_DH_MoCoBD2"/>
</dbReference>
<evidence type="ECO:0000313" key="4">
    <source>
        <dbReference type="Proteomes" id="UP000005273"/>
    </source>
</evidence>
<protein>
    <recommendedName>
        <fullName evidence="2">Aldehyde oxidase/xanthine dehydrogenase second molybdopterin binding domain-containing protein</fullName>
    </recommendedName>
</protein>
<dbReference type="EMBL" id="ACJX03000001">
    <property type="protein sequence ID" value="KRT34961.1"/>
    <property type="molecule type" value="Genomic_DNA"/>
</dbReference>
<dbReference type="Gene3D" id="3.30.365.10">
    <property type="entry name" value="Aldehyde oxidase/xanthine dehydrogenase, molybdopterin binding domain"/>
    <property type="match status" value="1"/>
</dbReference>
<dbReference type="STRING" id="592015.HMPREF1705_04218"/>
<dbReference type="GO" id="GO:0005506">
    <property type="term" value="F:iron ion binding"/>
    <property type="evidence" value="ECO:0007669"/>
    <property type="project" value="InterPro"/>
</dbReference>
<gene>
    <name evidence="3" type="ORF">HMPREF1705_04218</name>
</gene>
<dbReference type="PANTHER" id="PTHR11908:SF132">
    <property type="entry name" value="ALDEHYDE OXIDASE 1-RELATED"/>
    <property type="match status" value="1"/>
</dbReference>
<dbReference type="RefSeq" id="WP_009202428.1">
    <property type="nucleotide sequence ID" value="NZ_ACJX03000001.1"/>
</dbReference>
<dbReference type="AlphaFoldDB" id="A0A0T5X9E6"/>
<evidence type="ECO:0000256" key="1">
    <source>
        <dbReference type="ARBA" id="ARBA00022505"/>
    </source>
</evidence>
<dbReference type="InterPro" id="IPR016208">
    <property type="entry name" value="Ald_Oxase/xanthine_DH-like"/>
</dbReference>
<feature type="domain" description="Aldehyde oxidase/xanthine dehydrogenase second molybdopterin binding" evidence="2">
    <location>
        <begin position="10"/>
        <end position="134"/>
    </location>
</feature>
<dbReference type="Pfam" id="PF20256">
    <property type="entry name" value="MoCoBD_2"/>
    <property type="match status" value="1"/>
</dbReference>
<dbReference type="eggNOG" id="COG1529">
    <property type="taxonomic scope" value="Bacteria"/>
</dbReference>
<sequence length="141" mass="15784">MPREDDDYFYGCGLAAMMKSPKMSTNAASTCYLQMNVDGSIFINLSGIEMGQGVHTVFSQIAAEAMNIPACKINVYKDVDTQFSPWEWQTVASMQTYRSGRAIQDACRKAVELLKYNASLVFHSDVSHVDYDGQYCIHKLT</sequence>
<dbReference type="Proteomes" id="UP000005273">
    <property type="component" value="Unassembled WGS sequence"/>
</dbReference>
<evidence type="ECO:0000313" key="3">
    <source>
        <dbReference type="EMBL" id="KRT34961.1"/>
    </source>
</evidence>
<dbReference type="PANTHER" id="PTHR11908">
    <property type="entry name" value="XANTHINE DEHYDROGENASE"/>
    <property type="match status" value="1"/>
</dbReference>
<name>A0A0T5X9E6_9BACT</name>
<proteinExistence type="predicted"/>
<comment type="caution">
    <text evidence="3">The sequence shown here is derived from an EMBL/GenBank/DDBJ whole genome shotgun (WGS) entry which is preliminary data.</text>
</comment>
<organism evidence="3 4">
    <name type="scientific">Acetomicrobium hydrogeniformans ATCC BAA-1850</name>
    <dbReference type="NCBI Taxonomy" id="592015"/>
    <lineage>
        <taxon>Bacteria</taxon>
        <taxon>Thermotogati</taxon>
        <taxon>Synergistota</taxon>
        <taxon>Synergistia</taxon>
        <taxon>Synergistales</taxon>
        <taxon>Acetomicrobiaceae</taxon>
        <taxon>Acetomicrobium</taxon>
    </lineage>
</organism>